<gene>
    <name evidence="2" type="ORF">CE91St30_31970</name>
</gene>
<proteinExistence type="predicted"/>
<organism evidence="2 3">
    <name type="scientific">Raoultibacter timonensis</name>
    <dbReference type="NCBI Taxonomy" id="1907662"/>
    <lineage>
        <taxon>Bacteria</taxon>
        <taxon>Bacillati</taxon>
        <taxon>Actinomycetota</taxon>
        <taxon>Coriobacteriia</taxon>
        <taxon>Eggerthellales</taxon>
        <taxon>Eggerthellaceae</taxon>
        <taxon>Raoultibacter</taxon>
    </lineage>
</organism>
<dbReference type="Proteomes" id="UP001320544">
    <property type="component" value="Chromosome"/>
</dbReference>
<accession>A0ABN6MIS9</accession>
<evidence type="ECO:0000313" key="2">
    <source>
        <dbReference type="EMBL" id="BDE97864.1"/>
    </source>
</evidence>
<reference evidence="2 3" key="1">
    <citation type="submission" date="2022-01" db="EMBL/GenBank/DDBJ databases">
        <title>Novel bile acid biosynthetic pathways are enriched in the microbiome of centenarians.</title>
        <authorList>
            <person name="Sato Y."/>
            <person name="Atarashi K."/>
            <person name="Plichta R.D."/>
            <person name="Arai Y."/>
            <person name="Sasajima S."/>
            <person name="Kearney M.S."/>
            <person name="Suda W."/>
            <person name="Takeshita K."/>
            <person name="Sasaki T."/>
            <person name="Okamoto S."/>
            <person name="Skelly N.A."/>
            <person name="Okamura Y."/>
            <person name="Vlamakis H."/>
            <person name="Li Y."/>
            <person name="Tanoue T."/>
            <person name="Takei H."/>
            <person name="Nittono H."/>
            <person name="Narushima S."/>
            <person name="Irie J."/>
            <person name="Itoh H."/>
            <person name="Moriya K."/>
            <person name="Sugiura Y."/>
            <person name="Suematsu M."/>
            <person name="Moritoki N."/>
            <person name="Shibata S."/>
            <person name="Littman R.D."/>
            <person name="Fischbach A.M."/>
            <person name="Uwamino Y."/>
            <person name="Inoue T."/>
            <person name="Honda A."/>
            <person name="Hattori M."/>
            <person name="Murai T."/>
            <person name="Xavier J.R."/>
            <person name="Hirose N."/>
            <person name="Honda K."/>
        </authorList>
    </citation>
    <scope>NUCLEOTIDE SEQUENCE [LARGE SCALE GENOMIC DNA]</scope>
    <source>
        <strain evidence="2 3">CE91-St30</strain>
    </source>
</reference>
<evidence type="ECO:0000313" key="3">
    <source>
        <dbReference type="Proteomes" id="UP001320544"/>
    </source>
</evidence>
<dbReference type="RefSeq" id="WP_244387320.1">
    <property type="nucleotide sequence ID" value="NZ_AP025564.1"/>
</dbReference>
<dbReference type="EMBL" id="AP025564">
    <property type="protein sequence ID" value="BDE97864.1"/>
    <property type="molecule type" value="Genomic_DNA"/>
</dbReference>
<evidence type="ECO:0008006" key="4">
    <source>
        <dbReference type="Google" id="ProtNLM"/>
    </source>
</evidence>
<dbReference type="Pfam" id="PF07302">
    <property type="entry name" value="AroM"/>
    <property type="match status" value="1"/>
</dbReference>
<protein>
    <recommendedName>
        <fullName evidence="4">Protein AroM</fullName>
    </recommendedName>
</protein>
<evidence type="ECO:0000256" key="1">
    <source>
        <dbReference type="SAM" id="MobiDB-lite"/>
    </source>
</evidence>
<sequence>MGEPQQNEPKANDQHDVRERRHAQGDPRSGGQNTPTQDDSRSGKLLLGAVTIGQAPRTDVTADIAPLLGPNVRVIEAGALDGVSDVSPLAPQGGESALASRLADGTGVIVSEAKVMPLVQQAIDRVVARGAFAVVLLCTATLRNPPTSAVPLIHPNVVLAEAVVRMVRDGACGDGIAVMVPDESQIGDIGNRWEQLLGSRPALFAASPYGPAEPRIAAAEAIGRTDAGAIVLDCIGYSTAMARDIERASGKTVVLPRAIVAEAAKELL</sequence>
<feature type="region of interest" description="Disordered" evidence="1">
    <location>
        <begin position="1"/>
        <end position="42"/>
    </location>
</feature>
<name>A0ABN6MIS9_9ACTN</name>
<feature type="compositionally biased region" description="Basic and acidic residues" evidence="1">
    <location>
        <begin position="10"/>
        <end position="25"/>
    </location>
</feature>
<keyword evidence="3" id="KW-1185">Reference proteome</keyword>
<dbReference type="InterPro" id="IPR010843">
    <property type="entry name" value="Uncharacterised_AroM"/>
</dbReference>